<gene>
    <name evidence="1" type="ORF">BJ878DRAFT_575253</name>
</gene>
<evidence type="ECO:0000313" key="1">
    <source>
        <dbReference type="EMBL" id="KAG9245000.1"/>
    </source>
</evidence>
<keyword evidence="2" id="KW-1185">Reference proteome</keyword>
<proteinExistence type="predicted"/>
<dbReference type="Proteomes" id="UP000887226">
    <property type="component" value="Unassembled WGS sequence"/>
</dbReference>
<name>A0A9P7Z4Y8_9HELO</name>
<reference evidence="1" key="1">
    <citation type="journal article" date="2021" name="IMA Fungus">
        <title>Genomic characterization of three marine fungi, including Emericellopsis atlantica sp. nov. with signatures of a generalist lifestyle and marine biomass degradation.</title>
        <authorList>
            <person name="Hagestad O.C."/>
            <person name="Hou L."/>
            <person name="Andersen J.H."/>
            <person name="Hansen E.H."/>
            <person name="Altermark B."/>
            <person name="Li C."/>
            <person name="Kuhnert E."/>
            <person name="Cox R.J."/>
            <person name="Crous P.W."/>
            <person name="Spatafora J.W."/>
            <person name="Lail K."/>
            <person name="Amirebrahimi M."/>
            <person name="Lipzen A."/>
            <person name="Pangilinan J."/>
            <person name="Andreopoulos W."/>
            <person name="Hayes R.D."/>
            <person name="Ng V."/>
            <person name="Grigoriev I.V."/>
            <person name="Jackson S.A."/>
            <person name="Sutton T.D.S."/>
            <person name="Dobson A.D.W."/>
            <person name="Rama T."/>
        </authorList>
    </citation>
    <scope>NUCLEOTIDE SEQUENCE</scope>
    <source>
        <strain evidence="1">TRa3180A</strain>
    </source>
</reference>
<accession>A0A9P7Z4Y8</accession>
<dbReference type="AlphaFoldDB" id="A0A9P7Z4Y8"/>
<dbReference type="OrthoDB" id="10612419at2759"/>
<sequence>MYCCWCYVVFETVSGLNGSVRRAQFARGNDDQVRSANVFCVDGAAVRIGRGMIAVATVKSIESRVADRGFWLQTGRAVKAFSCGRAGEQAVVTLHTTAVPCLVARSCMNNTLLRESIWRGCRMGSMLMRSAKRLLLGICVVVLWAIGNRTESSIDCYYGAVLSPAAVVAEESKQAPVHSPRLTSCSAWLTHSSGYSSDCSGPKTEMEIAHVEIPISNRLLLTASPDKHVGLKKTSG</sequence>
<comment type="caution">
    <text evidence="1">The sequence shown here is derived from an EMBL/GenBank/DDBJ whole genome shotgun (WGS) entry which is preliminary data.</text>
</comment>
<organism evidence="1 2">
    <name type="scientific">Calycina marina</name>
    <dbReference type="NCBI Taxonomy" id="1763456"/>
    <lineage>
        <taxon>Eukaryota</taxon>
        <taxon>Fungi</taxon>
        <taxon>Dikarya</taxon>
        <taxon>Ascomycota</taxon>
        <taxon>Pezizomycotina</taxon>
        <taxon>Leotiomycetes</taxon>
        <taxon>Helotiales</taxon>
        <taxon>Pezizellaceae</taxon>
        <taxon>Calycina</taxon>
    </lineage>
</organism>
<evidence type="ECO:0000313" key="2">
    <source>
        <dbReference type="Proteomes" id="UP000887226"/>
    </source>
</evidence>
<protein>
    <submittedName>
        <fullName evidence="1">Uncharacterized protein</fullName>
    </submittedName>
</protein>
<dbReference type="EMBL" id="MU253871">
    <property type="protein sequence ID" value="KAG9245000.1"/>
    <property type="molecule type" value="Genomic_DNA"/>
</dbReference>